<reference evidence="2" key="1">
    <citation type="journal article" date="2020" name="Stud. Mycol.">
        <title>101 Dothideomycetes genomes: a test case for predicting lifestyles and emergence of pathogens.</title>
        <authorList>
            <person name="Haridas S."/>
            <person name="Albert R."/>
            <person name="Binder M."/>
            <person name="Bloem J."/>
            <person name="Labutti K."/>
            <person name="Salamov A."/>
            <person name="Andreopoulos B."/>
            <person name="Baker S."/>
            <person name="Barry K."/>
            <person name="Bills G."/>
            <person name="Bluhm B."/>
            <person name="Cannon C."/>
            <person name="Castanera R."/>
            <person name="Culley D."/>
            <person name="Daum C."/>
            <person name="Ezra D."/>
            <person name="Gonzalez J."/>
            <person name="Henrissat B."/>
            <person name="Kuo A."/>
            <person name="Liang C."/>
            <person name="Lipzen A."/>
            <person name="Lutzoni F."/>
            <person name="Magnuson J."/>
            <person name="Mondo S."/>
            <person name="Nolan M."/>
            <person name="Ohm R."/>
            <person name="Pangilinan J."/>
            <person name="Park H.-J."/>
            <person name="Ramirez L."/>
            <person name="Alfaro M."/>
            <person name="Sun H."/>
            <person name="Tritt A."/>
            <person name="Yoshinaga Y."/>
            <person name="Zwiers L.-H."/>
            <person name="Turgeon B."/>
            <person name="Goodwin S."/>
            <person name="Spatafora J."/>
            <person name="Crous P."/>
            <person name="Grigoriev I."/>
        </authorList>
    </citation>
    <scope>NUCLEOTIDE SEQUENCE</scope>
    <source>
        <strain evidence="2">CBS 115976</strain>
    </source>
</reference>
<dbReference type="Proteomes" id="UP000799302">
    <property type="component" value="Unassembled WGS sequence"/>
</dbReference>
<keyword evidence="2" id="KW-0378">Hydrolase</keyword>
<feature type="chain" id="PRO_5025356733" evidence="1">
    <location>
        <begin position="19"/>
        <end position="343"/>
    </location>
</feature>
<dbReference type="AlphaFoldDB" id="A0A6A6U1D5"/>
<feature type="signal peptide" evidence="1">
    <location>
        <begin position="1"/>
        <end position="18"/>
    </location>
</feature>
<dbReference type="PANTHER" id="PTHR37981:SF1">
    <property type="entry name" value="SGNH HYDROLASE-TYPE ESTERASE DOMAIN-CONTAINING PROTEIN"/>
    <property type="match status" value="1"/>
</dbReference>
<evidence type="ECO:0000313" key="2">
    <source>
        <dbReference type="EMBL" id="KAF2666115.1"/>
    </source>
</evidence>
<organism evidence="2 3">
    <name type="scientific">Microthyrium microscopicum</name>
    <dbReference type="NCBI Taxonomy" id="703497"/>
    <lineage>
        <taxon>Eukaryota</taxon>
        <taxon>Fungi</taxon>
        <taxon>Dikarya</taxon>
        <taxon>Ascomycota</taxon>
        <taxon>Pezizomycotina</taxon>
        <taxon>Dothideomycetes</taxon>
        <taxon>Dothideomycetes incertae sedis</taxon>
        <taxon>Microthyriales</taxon>
        <taxon>Microthyriaceae</taxon>
        <taxon>Microthyrium</taxon>
    </lineage>
</organism>
<keyword evidence="1" id="KW-0732">Signal</keyword>
<dbReference type="PANTHER" id="PTHR37981">
    <property type="entry name" value="LIPASE 2"/>
    <property type="match status" value="1"/>
</dbReference>
<dbReference type="GO" id="GO:0006629">
    <property type="term" value="P:lipid metabolic process"/>
    <property type="evidence" value="ECO:0007669"/>
    <property type="project" value="TreeGrafter"/>
</dbReference>
<dbReference type="Gene3D" id="3.40.50.1110">
    <property type="entry name" value="SGNH hydrolase"/>
    <property type="match status" value="2"/>
</dbReference>
<sequence>MLTQLLTFISTLNFLALAAPSAQAPWYQGGLANCDNQINNPECPTLNFATFGDSWASGEAYSTATQYDSNKDNCHRVSHAWGRQMQDDSTWTSGPRDHQFVACSGSQFHNISDINTDEKYRQMAKLSKDINLMTLTVGGKNIGFAGIAEACYVKFFNQDDTACNDLSFGAIPGWLGGRQPKLSQELRRALNGLVDAINSQYYWAVWDVNVLDGYRHPSGSNDHYVDVSPQFEGHRFCEPGKSKDDNYHSDDVWLWNLSTDVPQDKNNQDWPNGPGQETDKIQALIAQGGLGTFDSSGSGGSGGIGTPMFHPKEAGHTAIKDQVLNAIRGAGIAGIVKPDPPKQ</sequence>
<evidence type="ECO:0000313" key="3">
    <source>
        <dbReference type="Proteomes" id="UP000799302"/>
    </source>
</evidence>
<dbReference type="GO" id="GO:0016788">
    <property type="term" value="F:hydrolase activity, acting on ester bonds"/>
    <property type="evidence" value="ECO:0007669"/>
    <property type="project" value="InterPro"/>
</dbReference>
<gene>
    <name evidence="2" type="ORF">BT63DRAFT_458479</name>
</gene>
<keyword evidence="3" id="KW-1185">Reference proteome</keyword>
<proteinExistence type="predicted"/>
<protein>
    <submittedName>
        <fullName evidence="2">SGNH hydrolase</fullName>
    </submittedName>
</protein>
<accession>A0A6A6U1D5</accession>
<dbReference type="InterPro" id="IPR036514">
    <property type="entry name" value="SGNH_hydro_sf"/>
</dbReference>
<name>A0A6A6U1D5_9PEZI</name>
<dbReference type="InterPro" id="IPR037460">
    <property type="entry name" value="SEST-like"/>
</dbReference>
<evidence type="ECO:0000256" key="1">
    <source>
        <dbReference type="SAM" id="SignalP"/>
    </source>
</evidence>
<dbReference type="SUPFAM" id="SSF52266">
    <property type="entry name" value="SGNH hydrolase"/>
    <property type="match status" value="1"/>
</dbReference>
<dbReference type="OrthoDB" id="21678at2759"/>
<dbReference type="EMBL" id="MU004239">
    <property type="protein sequence ID" value="KAF2666115.1"/>
    <property type="molecule type" value="Genomic_DNA"/>
</dbReference>